<feature type="compositionally biased region" description="Polar residues" evidence="1">
    <location>
        <begin position="1"/>
        <end position="14"/>
    </location>
</feature>
<dbReference type="AlphaFoldDB" id="A0AAD9VVV4"/>
<dbReference type="Proteomes" id="UP001258017">
    <property type="component" value="Unassembled WGS sequence"/>
</dbReference>
<reference evidence="2" key="2">
    <citation type="journal article" date="2023" name="Commun. Biol.">
        <title>Intrasexual cuticular hydrocarbon dimorphism in a wasp sheds light on hydrocarbon biosynthesis genes in Hymenoptera.</title>
        <authorList>
            <person name="Moris V.C."/>
            <person name="Podsiadlowski L."/>
            <person name="Martin S."/>
            <person name="Oeyen J.P."/>
            <person name="Donath A."/>
            <person name="Petersen M."/>
            <person name="Wilbrandt J."/>
            <person name="Misof B."/>
            <person name="Liedtke D."/>
            <person name="Thamm M."/>
            <person name="Scheiner R."/>
            <person name="Schmitt T."/>
            <person name="Niehuis O."/>
        </authorList>
    </citation>
    <scope>NUCLEOTIDE SEQUENCE</scope>
    <source>
        <strain evidence="2">GBR_01_08_01A</strain>
    </source>
</reference>
<name>A0AAD9VVV4_9HYME</name>
<organism evidence="2 3">
    <name type="scientific">Odynerus spinipes</name>
    <dbReference type="NCBI Taxonomy" id="1348599"/>
    <lineage>
        <taxon>Eukaryota</taxon>
        <taxon>Metazoa</taxon>
        <taxon>Ecdysozoa</taxon>
        <taxon>Arthropoda</taxon>
        <taxon>Hexapoda</taxon>
        <taxon>Insecta</taxon>
        <taxon>Pterygota</taxon>
        <taxon>Neoptera</taxon>
        <taxon>Endopterygota</taxon>
        <taxon>Hymenoptera</taxon>
        <taxon>Apocrita</taxon>
        <taxon>Aculeata</taxon>
        <taxon>Vespoidea</taxon>
        <taxon>Vespidae</taxon>
        <taxon>Eumeninae</taxon>
        <taxon>Odynerus</taxon>
    </lineage>
</organism>
<proteinExistence type="predicted"/>
<evidence type="ECO:0000313" key="3">
    <source>
        <dbReference type="Proteomes" id="UP001258017"/>
    </source>
</evidence>
<evidence type="ECO:0000313" key="2">
    <source>
        <dbReference type="EMBL" id="KAK2588047.1"/>
    </source>
</evidence>
<accession>A0AAD9VVV4</accession>
<comment type="caution">
    <text evidence="2">The sequence shown here is derived from an EMBL/GenBank/DDBJ whole genome shotgun (WGS) entry which is preliminary data.</text>
</comment>
<feature type="region of interest" description="Disordered" evidence="1">
    <location>
        <begin position="1"/>
        <end position="22"/>
    </location>
</feature>
<evidence type="ECO:0000256" key="1">
    <source>
        <dbReference type="SAM" id="MobiDB-lite"/>
    </source>
</evidence>
<sequence length="66" mass="7346">MRTEGSTPETSMMELTSLKGGPRMQNVEQLMLVCAAPLESANDKVTEFQAKSGRNNAARPWLDYRT</sequence>
<reference evidence="2" key="1">
    <citation type="submission" date="2021-08" db="EMBL/GenBank/DDBJ databases">
        <authorList>
            <person name="Misof B."/>
            <person name="Oliver O."/>
            <person name="Podsiadlowski L."/>
            <person name="Donath A."/>
            <person name="Peters R."/>
            <person name="Mayer C."/>
            <person name="Rust J."/>
            <person name="Gunkel S."/>
            <person name="Lesny P."/>
            <person name="Martin S."/>
            <person name="Oeyen J.P."/>
            <person name="Petersen M."/>
            <person name="Panagiotis P."/>
            <person name="Wilbrandt J."/>
            <person name="Tanja T."/>
        </authorList>
    </citation>
    <scope>NUCLEOTIDE SEQUENCE</scope>
    <source>
        <strain evidence="2">GBR_01_08_01A</strain>
        <tissue evidence="2">Thorax + abdomen</tissue>
    </source>
</reference>
<dbReference type="EMBL" id="JAIFRP010000006">
    <property type="protein sequence ID" value="KAK2588047.1"/>
    <property type="molecule type" value="Genomic_DNA"/>
</dbReference>
<keyword evidence="3" id="KW-1185">Reference proteome</keyword>
<gene>
    <name evidence="2" type="ORF">KPH14_004116</name>
</gene>
<protein>
    <submittedName>
        <fullName evidence="2">Uncharacterized protein</fullName>
    </submittedName>
</protein>